<accession>A0A7D8UP53</accession>
<proteinExistence type="predicted"/>
<sequence length="682" mass="77147">MAVTQMGLKYGVYEDGHNYSGLTPIDSLFPTSVNRLSLEERLVEQQNKYCGEFQKSQLYGFTTRELVDLDAVSSRYLKPPDLSNDIHRLMAQRRWETKIDVSSGRTGLYPIGNGYPGDWVASNPIVWTAMLPCLRLASRMIMNFHIPVFTPPKTTLHTRNGQSYTFAETENERDEIFNYMISAKMCLRWGFRIPTEDPLNGQADPVGDRVHGQTYWDSDGPHPALNIHINTTNVEPLLNQNLTDSERLNGQFFVAHATWMARCDQDFNLHTNVTGNPYFEDETLAEVGFSMENNVFGGIPEAMGDNSYRQDHNSPHLGIWLTAPFMGLSFVHMSDTELPVLTYPPLSKYKTVFPYKVTFIEDMHQEEFWEGAVRKYGLQVFRSQVSLVGARTTYLDSDHWKNSRRYRIAKHPKAFTNNIATDKPTPAELQSMTPQERASSKYVQKLVRSAKFEEAFFDNSADIHKEVDDVLRVIFSSGSTAAKWQQQHYMKLAIEYHLAAAQALLASEETDGTMYTDRRENLLRWNKGVRVFIRKLTSSSDGEEFRTLEYVRMLLSDPDTTPSEAVEIRSLQQATHLYTSGQPAACLQACTALVADTECSLFVEAAARVLAAMLDPAVRPNVEDRAVDLHYGYNRLAMILGKPGVPGECPEAWKPSVNTLLTACAVLYPKLQAEFMQVQAAA</sequence>
<evidence type="ECO:0000313" key="1">
    <source>
        <dbReference type="EMBL" id="TVY51759.1"/>
    </source>
</evidence>
<keyword evidence="2" id="KW-1185">Reference proteome</keyword>
<reference evidence="1 2" key="1">
    <citation type="submission" date="2018-05" db="EMBL/GenBank/DDBJ databases">
        <title>Whole genome sequencing for identification of molecular markers to develop diagnostic detection tools for the regulated plant pathogen Lachnellula willkommii.</title>
        <authorList>
            <person name="Giroux E."/>
            <person name="Bilodeau G."/>
        </authorList>
    </citation>
    <scope>NUCLEOTIDE SEQUENCE [LARGE SCALE GENOMIC DNA]</scope>
    <source>
        <strain evidence="1 2">CBS 625.97</strain>
    </source>
</reference>
<evidence type="ECO:0000313" key="2">
    <source>
        <dbReference type="Proteomes" id="UP000481288"/>
    </source>
</evidence>
<dbReference type="Proteomes" id="UP000481288">
    <property type="component" value="Unassembled WGS sequence"/>
</dbReference>
<organism evidence="1 2">
    <name type="scientific">Lachnellula cervina</name>
    <dbReference type="NCBI Taxonomy" id="1316786"/>
    <lineage>
        <taxon>Eukaryota</taxon>
        <taxon>Fungi</taxon>
        <taxon>Dikarya</taxon>
        <taxon>Ascomycota</taxon>
        <taxon>Pezizomycotina</taxon>
        <taxon>Leotiomycetes</taxon>
        <taxon>Helotiales</taxon>
        <taxon>Lachnaceae</taxon>
        <taxon>Lachnellula</taxon>
    </lineage>
</organism>
<name>A0A7D8UP53_9HELO</name>
<gene>
    <name evidence="1" type="ORF">LCER1_G007841</name>
</gene>
<dbReference type="EMBL" id="QGMG01000741">
    <property type="protein sequence ID" value="TVY51759.1"/>
    <property type="molecule type" value="Genomic_DNA"/>
</dbReference>
<protein>
    <submittedName>
        <fullName evidence="1">Uncharacterized protein</fullName>
    </submittedName>
</protein>
<dbReference type="AlphaFoldDB" id="A0A7D8UP53"/>
<comment type="caution">
    <text evidence="1">The sequence shown here is derived from an EMBL/GenBank/DDBJ whole genome shotgun (WGS) entry which is preliminary data.</text>
</comment>
<dbReference type="OrthoDB" id="10254945at2759"/>